<dbReference type="AlphaFoldDB" id="A0A199V001"/>
<dbReference type="Proteomes" id="UP000092600">
    <property type="component" value="Unassembled WGS sequence"/>
</dbReference>
<evidence type="ECO:0000313" key="1">
    <source>
        <dbReference type="EMBL" id="OAY70215.1"/>
    </source>
</evidence>
<proteinExistence type="predicted"/>
<organism evidence="1 2">
    <name type="scientific">Ananas comosus</name>
    <name type="common">Pineapple</name>
    <name type="synonym">Ananas ananas</name>
    <dbReference type="NCBI Taxonomy" id="4615"/>
    <lineage>
        <taxon>Eukaryota</taxon>
        <taxon>Viridiplantae</taxon>
        <taxon>Streptophyta</taxon>
        <taxon>Embryophyta</taxon>
        <taxon>Tracheophyta</taxon>
        <taxon>Spermatophyta</taxon>
        <taxon>Magnoliopsida</taxon>
        <taxon>Liliopsida</taxon>
        <taxon>Poales</taxon>
        <taxon>Bromeliaceae</taxon>
        <taxon>Bromelioideae</taxon>
        <taxon>Ananas</taxon>
    </lineage>
</organism>
<protein>
    <submittedName>
        <fullName evidence="1">Uncharacterized protein</fullName>
    </submittedName>
</protein>
<evidence type="ECO:0000313" key="2">
    <source>
        <dbReference type="Proteomes" id="UP000092600"/>
    </source>
</evidence>
<sequence length="362" mass="41369">MVLWTPFATSLTSSSPTRPLLLGELLAGELLAGEILAGELIGNEQLPADSFYDEPFSTDLLAVDLLVVVLLAGEFFAADLLAAKILIADLLSDELSTVPISNRRKICKKKIRKAKFDSTIVRKKGRGVTKNVKWFKKFKPGEKSAVTIDSDLRRAVAGDVVPFITEMGVVLRQYTVLSNKRWKEVPNHIKQKMFDDLLGKFDGIQGEKANVLDHLKKMYKEWRHRLHRYYLRFNSDEERLTKVPENVTDNDWRYLVKYFGSEEFKRDPVTQAEPKMTDYWKATHLRHNGDWMDGRSKDVMETLEDIEKEQLQSGGPLLTPEEQMSKACGTRSGYIRGLGCGPRPISRRGAEFREAYQREVRI</sequence>
<gene>
    <name evidence="1" type="ORF">ACMD2_12339</name>
</gene>
<comment type="caution">
    <text evidence="1">The sequence shown here is derived from an EMBL/GenBank/DDBJ whole genome shotgun (WGS) entry which is preliminary data.</text>
</comment>
<accession>A0A199V001</accession>
<dbReference type="EMBL" id="LSRQ01003999">
    <property type="protein sequence ID" value="OAY70215.1"/>
    <property type="molecule type" value="Genomic_DNA"/>
</dbReference>
<name>A0A199V001_ANACO</name>
<dbReference type="PANTHER" id="PTHR33499">
    <property type="entry name" value="OS12G0282400 PROTEIN-RELATED"/>
    <property type="match status" value="1"/>
</dbReference>
<reference evidence="1 2" key="1">
    <citation type="journal article" date="2016" name="DNA Res.">
        <title>The draft genome of MD-2 pineapple using hybrid error correction of long reads.</title>
        <authorList>
            <person name="Redwan R.M."/>
            <person name="Saidin A."/>
            <person name="Kumar S.V."/>
        </authorList>
    </citation>
    <scope>NUCLEOTIDE SEQUENCE [LARGE SCALE GENOMIC DNA]</scope>
    <source>
        <strain evidence="2">cv. MD2</strain>
        <tissue evidence="1">Leaf</tissue>
    </source>
</reference>
<dbReference type="PANTHER" id="PTHR33499:SF43">
    <property type="entry name" value="TRANSPOSASE, PTTA_EN_SPM, PLANT"/>
    <property type="match status" value="1"/>
</dbReference>